<keyword evidence="7" id="KW-1185">Reference proteome</keyword>
<feature type="compositionally biased region" description="Low complexity" evidence="4">
    <location>
        <begin position="334"/>
        <end position="343"/>
    </location>
</feature>
<dbReference type="GO" id="GO:0005737">
    <property type="term" value="C:cytoplasm"/>
    <property type="evidence" value="ECO:0007669"/>
    <property type="project" value="TreeGrafter"/>
</dbReference>
<dbReference type="InterPro" id="IPR046342">
    <property type="entry name" value="CBS_dom_sf"/>
</dbReference>
<dbReference type="AlphaFoldDB" id="A0A835AKZ1"/>
<sequence>MAAVFFHHVVGDLTCGKPEVSELHDTDTLDDAARAIASSPEGAVPVWRPRAAPDEPPSGARFIGMISALDIAAFVAAAGVGDRAMRTVVGEVVQPNPGLLREIDPGTRSPAALKFCFVQNRSFPNVLWSILLVTETSFFCFPRLIDALELMRHGVKRFLVRKSGSWRGITKRFSVLYNGKWLKNMESTSPNSASSSKQLSSSTGSADKFCCLSREDVLRFLIGCLGALAPIPLTQICSLGAINPHYSYVEASAPAMEAVQKIPQDPCAVAVVETAPDGTRKILGDISTYKLWKCDYVSAAWALANLSAGQFVIGADENGSTLNSVLPEPPISPSSPVEEIGPGRSPRAKKFSSRSIGFQANQMSTWRTRSSFHRGRSTPLTCKSTSTLAAVMAQMLSHRATHVWVTDAESEEDGALVGVVGYTEIFFAATSSASPSPTAF</sequence>
<comment type="caution">
    <text evidence="6">The sequence shown here is derived from an EMBL/GenBank/DDBJ whole genome shotgun (WGS) entry which is preliminary data.</text>
</comment>
<accession>A0A835AKZ1</accession>
<name>A0A835AKZ1_9POAL</name>
<evidence type="ECO:0000313" key="6">
    <source>
        <dbReference type="EMBL" id="KAF8665008.1"/>
    </source>
</evidence>
<dbReference type="PANTHER" id="PTHR13780">
    <property type="entry name" value="AMP-ACTIVATED PROTEIN KINASE, GAMMA REGULATORY SUBUNIT"/>
    <property type="match status" value="1"/>
</dbReference>
<dbReference type="GO" id="GO:0005634">
    <property type="term" value="C:nucleus"/>
    <property type="evidence" value="ECO:0007669"/>
    <property type="project" value="TreeGrafter"/>
</dbReference>
<dbReference type="PROSITE" id="PS51371">
    <property type="entry name" value="CBS"/>
    <property type="match status" value="1"/>
</dbReference>
<organism evidence="6 7">
    <name type="scientific">Digitaria exilis</name>
    <dbReference type="NCBI Taxonomy" id="1010633"/>
    <lineage>
        <taxon>Eukaryota</taxon>
        <taxon>Viridiplantae</taxon>
        <taxon>Streptophyta</taxon>
        <taxon>Embryophyta</taxon>
        <taxon>Tracheophyta</taxon>
        <taxon>Spermatophyta</taxon>
        <taxon>Magnoliopsida</taxon>
        <taxon>Liliopsida</taxon>
        <taxon>Poales</taxon>
        <taxon>Poaceae</taxon>
        <taxon>PACMAD clade</taxon>
        <taxon>Panicoideae</taxon>
        <taxon>Panicodae</taxon>
        <taxon>Paniceae</taxon>
        <taxon>Anthephorinae</taxon>
        <taxon>Digitaria</taxon>
    </lineage>
</organism>
<dbReference type="Proteomes" id="UP000636709">
    <property type="component" value="Unassembled WGS sequence"/>
</dbReference>
<evidence type="ECO:0000256" key="2">
    <source>
        <dbReference type="ARBA" id="ARBA00023122"/>
    </source>
</evidence>
<evidence type="ECO:0000256" key="1">
    <source>
        <dbReference type="ARBA" id="ARBA00022737"/>
    </source>
</evidence>
<dbReference type="InterPro" id="IPR050511">
    <property type="entry name" value="AMPK_gamma/SDS23_families"/>
</dbReference>
<gene>
    <name evidence="6" type="ORF">HU200_054332</name>
</gene>
<dbReference type="Gene3D" id="3.10.580.10">
    <property type="entry name" value="CBS-domain"/>
    <property type="match status" value="1"/>
</dbReference>
<keyword evidence="2 3" id="KW-0129">CBS domain</keyword>
<dbReference type="SUPFAM" id="SSF54631">
    <property type="entry name" value="CBS-domain pair"/>
    <property type="match status" value="1"/>
</dbReference>
<keyword evidence="1" id="KW-0677">Repeat</keyword>
<dbReference type="OrthoDB" id="1935572at2759"/>
<protein>
    <recommendedName>
        <fullName evidence="5">CBS domain-containing protein</fullName>
    </recommendedName>
</protein>
<dbReference type="Pfam" id="PF00571">
    <property type="entry name" value="CBS"/>
    <property type="match status" value="1"/>
</dbReference>
<feature type="region of interest" description="Disordered" evidence="4">
    <location>
        <begin position="327"/>
        <end position="352"/>
    </location>
</feature>
<evidence type="ECO:0000259" key="5">
    <source>
        <dbReference type="PROSITE" id="PS51371"/>
    </source>
</evidence>
<dbReference type="PANTHER" id="PTHR13780:SF46">
    <property type="entry name" value="CBS DOMAIN-CONTAINING PROTEIN CBSX6"/>
    <property type="match status" value="1"/>
</dbReference>
<feature type="domain" description="CBS" evidence="5">
    <location>
        <begin position="372"/>
        <end position="436"/>
    </location>
</feature>
<dbReference type="InterPro" id="IPR000644">
    <property type="entry name" value="CBS_dom"/>
</dbReference>
<evidence type="ECO:0000313" key="7">
    <source>
        <dbReference type="Proteomes" id="UP000636709"/>
    </source>
</evidence>
<dbReference type="EMBL" id="JACEFO010002346">
    <property type="protein sequence ID" value="KAF8665008.1"/>
    <property type="molecule type" value="Genomic_DNA"/>
</dbReference>
<proteinExistence type="predicted"/>
<reference evidence="6" key="1">
    <citation type="submission" date="2020-07" db="EMBL/GenBank/DDBJ databases">
        <title>Genome sequence and genetic diversity analysis of an under-domesticated orphan crop, white fonio (Digitaria exilis).</title>
        <authorList>
            <person name="Bennetzen J.L."/>
            <person name="Chen S."/>
            <person name="Ma X."/>
            <person name="Wang X."/>
            <person name="Yssel A.E.J."/>
            <person name="Chaluvadi S.R."/>
            <person name="Johnson M."/>
            <person name="Gangashetty P."/>
            <person name="Hamidou F."/>
            <person name="Sanogo M.D."/>
            <person name="Zwaenepoel A."/>
            <person name="Wallace J."/>
            <person name="Van De Peer Y."/>
            <person name="Van Deynze A."/>
        </authorList>
    </citation>
    <scope>NUCLEOTIDE SEQUENCE</scope>
    <source>
        <tissue evidence="6">Leaves</tissue>
    </source>
</reference>
<evidence type="ECO:0000256" key="3">
    <source>
        <dbReference type="PROSITE-ProRule" id="PRU00703"/>
    </source>
</evidence>
<evidence type="ECO:0000256" key="4">
    <source>
        <dbReference type="SAM" id="MobiDB-lite"/>
    </source>
</evidence>